<feature type="compositionally biased region" description="Basic and acidic residues" evidence="1">
    <location>
        <begin position="354"/>
        <end position="369"/>
    </location>
</feature>
<keyword evidence="4" id="KW-1185">Reference proteome</keyword>
<reference evidence="3" key="1">
    <citation type="journal article" date="2021" name="New Phytol.">
        <title>Evolutionary innovations through gain and loss of genes in the ectomycorrhizal Boletales.</title>
        <authorList>
            <person name="Wu G."/>
            <person name="Miyauchi S."/>
            <person name="Morin E."/>
            <person name="Kuo A."/>
            <person name="Drula E."/>
            <person name="Varga T."/>
            <person name="Kohler A."/>
            <person name="Feng B."/>
            <person name="Cao Y."/>
            <person name="Lipzen A."/>
            <person name="Daum C."/>
            <person name="Hundley H."/>
            <person name="Pangilinan J."/>
            <person name="Johnson J."/>
            <person name="Barry K."/>
            <person name="LaButti K."/>
            <person name="Ng V."/>
            <person name="Ahrendt S."/>
            <person name="Min B."/>
            <person name="Choi I.G."/>
            <person name="Park H."/>
            <person name="Plett J.M."/>
            <person name="Magnuson J."/>
            <person name="Spatafora J.W."/>
            <person name="Nagy L.G."/>
            <person name="Henrissat B."/>
            <person name="Grigoriev I.V."/>
            <person name="Yang Z.L."/>
            <person name="Xu J."/>
            <person name="Martin F.M."/>
        </authorList>
    </citation>
    <scope>NUCLEOTIDE SEQUENCE</scope>
    <source>
        <strain evidence="3">KKN 215</strain>
    </source>
</reference>
<dbReference type="OrthoDB" id="3197626at2759"/>
<feature type="transmembrane region" description="Helical" evidence="2">
    <location>
        <begin position="117"/>
        <end position="136"/>
    </location>
</feature>
<evidence type="ECO:0000313" key="3">
    <source>
        <dbReference type="EMBL" id="KAH8101691.1"/>
    </source>
</evidence>
<gene>
    <name evidence="3" type="ORF">BXZ70DRAFT_1006948</name>
</gene>
<accession>A0A8K0UQA4</accession>
<evidence type="ECO:0000256" key="1">
    <source>
        <dbReference type="SAM" id="MobiDB-lite"/>
    </source>
</evidence>
<comment type="caution">
    <text evidence="3">The sequence shown here is derived from an EMBL/GenBank/DDBJ whole genome shotgun (WGS) entry which is preliminary data.</text>
</comment>
<feature type="transmembrane region" description="Helical" evidence="2">
    <location>
        <begin position="184"/>
        <end position="202"/>
    </location>
</feature>
<protein>
    <submittedName>
        <fullName evidence="3">Uncharacterized protein</fullName>
    </submittedName>
</protein>
<feature type="transmembrane region" description="Helical" evidence="2">
    <location>
        <begin position="20"/>
        <end position="38"/>
    </location>
</feature>
<dbReference type="Proteomes" id="UP000813824">
    <property type="component" value="Unassembled WGS sequence"/>
</dbReference>
<feature type="transmembrane region" description="Helical" evidence="2">
    <location>
        <begin position="148"/>
        <end position="172"/>
    </location>
</feature>
<proteinExistence type="predicted"/>
<keyword evidence="2" id="KW-0472">Membrane</keyword>
<feature type="transmembrane region" description="Helical" evidence="2">
    <location>
        <begin position="58"/>
        <end position="77"/>
    </location>
</feature>
<name>A0A8K0UQA4_9AGAR</name>
<keyword evidence="2" id="KW-0812">Transmembrane</keyword>
<dbReference type="AlphaFoldDB" id="A0A8K0UQA4"/>
<dbReference type="EMBL" id="JAEVFJ010000011">
    <property type="protein sequence ID" value="KAH8101691.1"/>
    <property type="molecule type" value="Genomic_DNA"/>
</dbReference>
<evidence type="ECO:0000256" key="2">
    <source>
        <dbReference type="SAM" id="Phobius"/>
    </source>
</evidence>
<feature type="transmembrane region" description="Helical" evidence="2">
    <location>
        <begin position="223"/>
        <end position="244"/>
    </location>
</feature>
<feature type="region of interest" description="Disordered" evidence="1">
    <location>
        <begin position="348"/>
        <end position="369"/>
    </location>
</feature>
<organism evidence="3 4">
    <name type="scientific">Cristinia sonorae</name>
    <dbReference type="NCBI Taxonomy" id="1940300"/>
    <lineage>
        <taxon>Eukaryota</taxon>
        <taxon>Fungi</taxon>
        <taxon>Dikarya</taxon>
        <taxon>Basidiomycota</taxon>
        <taxon>Agaricomycotina</taxon>
        <taxon>Agaricomycetes</taxon>
        <taxon>Agaricomycetidae</taxon>
        <taxon>Agaricales</taxon>
        <taxon>Pleurotineae</taxon>
        <taxon>Stephanosporaceae</taxon>
        <taxon>Cristinia</taxon>
    </lineage>
</organism>
<evidence type="ECO:0000313" key="4">
    <source>
        <dbReference type="Proteomes" id="UP000813824"/>
    </source>
</evidence>
<sequence length="369" mass="40887">MSRHPTLLASGGPSFTVDYSLAFTVSAFSVIYLWEYLLSLDFEWGFITRRKKMSWPMMVYLVGRYVALFSAILFIYLDVPLNGAVCRPDGFSGGVVGSRIYPILWQIFDHDTNLSTLTSQSTSSATLGFATLNLAIRAMAVWSLDWRVVVPLVILALGHWALIFANIAFIIITHDAGKKAFIDALFIYTIIFDGIIFFVTALKLFLPRTQRTQLVAQVLQDGLIYFLVTFIAALAAFIIFGVLSVVEWDLSALSMPAFVISSRLVLRLRNFTSSTPSLYVANQNKHQPSELAFHTTPIRNSALTGDSSHGRQRPQLDALVLTNPSRTSQLHSGATAISFQTEMKAELDGYSPDSDVKDREDGVDVAHAV</sequence>
<keyword evidence="2" id="KW-1133">Transmembrane helix</keyword>